<sequence>MEEKYVGIDIHRDYGVACVQDIKGKIVDEFRFGNDIEGINKVKDKLGGRKTHIAVESTGNMWIVFWDKLEENESDLHLVHPLKTKAIASNKLKNDKLDAKMLAKLLRGDMLVCSYFPPRDVRDERETVRLRASIISESWN</sequence>
<reference evidence="2 3" key="1">
    <citation type="submission" date="2015-09" db="EMBL/GenBank/DDBJ databases">
        <title>A metagenomics-based metabolic model of nitrate-dependent anaerobic oxidation of methane by Methanoperedens-like archaea.</title>
        <authorList>
            <person name="Arshad A."/>
            <person name="Speth D.R."/>
            <person name="De Graaf R.M."/>
            <person name="Op Den Camp H.J."/>
            <person name="Jetten M.S."/>
            <person name="Welte C.U."/>
        </authorList>
    </citation>
    <scope>NUCLEOTIDE SEQUENCE [LARGE SCALE GENOMIC DNA]</scope>
</reference>
<dbReference type="AlphaFoldDB" id="A0A0P7ZG09"/>
<dbReference type="GO" id="GO:0004803">
    <property type="term" value="F:transposase activity"/>
    <property type="evidence" value="ECO:0007669"/>
    <property type="project" value="InterPro"/>
</dbReference>
<evidence type="ECO:0000259" key="1">
    <source>
        <dbReference type="Pfam" id="PF01548"/>
    </source>
</evidence>
<organism evidence="2 3">
    <name type="scientific">Candidatus Methanoperedens nitratireducens</name>
    <dbReference type="NCBI Taxonomy" id="1392998"/>
    <lineage>
        <taxon>Archaea</taxon>
        <taxon>Methanobacteriati</taxon>
        <taxon>Methanobacteriota</taxon>
        <taxon>Stenosarchaea group</taxon>
        <taxon>Methanomicrobia</taxon>
        <taxon>Methanosarcinales</taxon>
        <taxon>ANME-2 cluster</taxon>
        <taxon>Candidatus Methanoperedentaceae</taxon>
        <taxon>Candidatus Methanoperedens</taxon>
    </lineage>
</organism>
<dbReference type="Pfam" id="PF01548">
    <property type="entry name" value="DEDD_Tnp_IS110"/>
    <property type="match status" value="1"/>
</dbReference>
<protein>
    <submittedName>
        <fullName evidence="2">Transposase</fullName>
    </submittedName>
</protein>
<dbReference type="EMBL" id="LKCM01000129">
    <property type="protein sequence ID" value="KPQ43742.1"/>
    <property type="molecule type" value="Genomic_DNA"/>
</dbReference>
<evidence type="ECO:0000313" key="2">
    <source>
        <dbReference type="EMBL" id="KPQ43742.1"/>
    </source>
</evidence>
<accession>A0A0P7ZG09</accession>
<name>A0A0P7ZG09_9EURY</name>
<gene>
    <name evidence="2" type="ORF">MPEBLZ_01683</name>
</gene>
<dbReference type="InterPro" id="IPR047650">
    <property type="entry name" value="Transpos_IS110"/>
</dbReference>
<feature type="domain" description="Transposase IS110-like N-terminal" evidence="1">
    <location>
        <begin position="6"/>
        <end position="138"/>
    </location>
</feature>
<dbReference type="InterPro" id="IPR002525">
    <property type="entry name" value="Transp_IS110-like_N"/>
</dbReference>
<dbReference type="Proteomes" id="UP000050360">
    <property type="component" value="Unassembled WGS sequence"/>
</dbReference>
<dbReference type="PANTHER" id="PTHR33055">
    <property type="entry name" value="TRANSPOSASE FOR INSERTION SEQUENCE ELEMENT IS1111A"/>
    <property type="match status" value="1"/>
</dbReference>
<dbReference type="GO" id="GO:0003677">
    <property type="term" value="F:DNA binding"/>
    <property type="evidence" value="ECO:0007669"/>
    <property type="project" value="InterPro"/>
</dbReference>
<proteinExistence type="predicted"/>
<comment type="caution">
    <text evidence="2">The sequence shown here is derived from an EMBL/GenBank/DDBJ whole genome shotgun (WGS) entry which is preliminary data.</text>
</comment>
<dbReference type="GO" id="GO:0006313">
    <property type="term" value="P:DNA transposition"/>
    <property type="evidence" value="ECO:0007669"/>
    <property type="project" value="InterPro"/>
</dbReference>
<evidence type="ECO:0000313" key="3">
    <source>
        <dbReference type="Proteomes" id="UP000050360"/>
    </source>
</evidence>